<protein>
    <submittedName>
        <fullName evidence="2">Uncharacterized protein</fullName>
    </submittedName>
</protein>
<dbReference type="Proteomes" id="UP001174936">
    <property type="component" value="Unassembled WGS sequence"/>
</dbReference>
<evidence type="ECO:0000313" key="3">
    <source>
        <dbReference type="Proteomes" id="UP001174936"/>
    </source>
</evidence>
<dbReference type="AlphaFoldDB" id="A0AA39YQ58"/>
<organism evidence="2 3">
    <name type="scientific">Cercophora newfieldiana</name>
    <dbReference type="NCBI Taxonomy" id="92897"/>
    <lineage>
        <taxon>Eukaryota</taxon>
        <taxon>Fungi</taxon>
        <taxon>Dikarya</taxon>
        <taxon>Ascomycota</taxon>
        <taxon>Pezizomycotina</taxon>
        <taxon>Sordariomycetes</taxon>
        <taxon>Sordariomycetidae</taxon>
        <taxon>Sordariales</taxon>
        <taxon>Lasiosphaeriaceae</taxon>
        <taxon>Cercophora</taxon>
    </lineage>
</organism>
<feature type="region of interest" description="Disordered" evidence="1">
    <location>
        <begin position="1"/>
        <end position="27"/>
    </location>
</feature>
<feature type="region of interest" description="Disordered" evidence="1">
    <location>
        <begin position="442"/>
        <end position="553"/>
    </location>
</feature>
<evidence type="ECO:0000256" key="1">
    <source>
        <dbReference type="SAM" id="MobiDB-lite"/>
    </source>
</evidence>
<comment type="caution">
    <text evidence="2">The sequence shown here is derived from an EMBL/GenBank/DDBJ whole genome shotgun (WGS) entry which is preliminary data.</text>
</comment>
<keyword evidence="3" id="KW-1185">Reference proteome</keyword>
<name>A0AA39YQ58_9PEZI</name>
<feature type="region of interest" description="Disordered" evidence="1">
    <location>
        <begin position="297"/>
        <end position="399"/>
    </location>
</feature>
<accession>A0AA39YQ58</accession>
<feature type="compositionally biased region" description="Basic and acidic residues" evidence="1">
    <location>
        <begin position="532"/>
        <end position="547"/>
    </location>
</feature>
<reference evidence="2" key="1">
    <citation type="submission" date="2023-06" db="EMBL/GenBank/DDBJ databases">
        <title>Genome-scale phylogeny and comparative genomics of the fungal order Sordariales.</title>
        <authorList>
            <consortium name="Lawrence Berkeley National Laboratory"/>
            <person name="Hensen N."/>
            <person name="Bonometti L."/>
            <person name="Westerberg I."/>
            <person name="Brannstrom I.O."/>
            <person name="Guillou S."/>
            <person name="Cros-Aarteil S."/>
            <person name="Calhoun S."/>
            <person name="Haridas S."/>
            <person name="Kuo A."/>
            <person name="Mondo S."/>
            <person name="Pangilinan J."/>
            <person name="Riley R."/>
            <person name="Labutti K."/>
            <person name="Andreopoulos B."/>
            <person name="Lipzen A."/>
            <person name="Chen C."/>
            <person name="Yanf M."/>
            <person name="Daum C."/>
            <person name="Ng V."/>
            <person name="Clum A."/>
            <person name="Steindorff A."/>
            <person name="Ohm R."/>
            <person name="Martin F."/>
            <person name="Silar P."/>
            <person name="Natvig D."/>
            <person name="Lalanne C."/>
            <person name="Gautier V."/>
            <person name="Ament-Velasquez S.L."/>
            <person name="Kruys A."/>
            <person name="Hutchinson M.I."/>
            <person name="Powell A.J."/>
            <person name="Barry K."/>
            <person name="Miller A.N."/>
            <person name="Grigoriev I.V."/>
            <person name="Debuchy R."/>
            <person name="Gladieux P."/>
            <person name="Thoren M.H."/>
            <person name="Johannesson H."/>
        </authorList>
    </citation>
    <scope>NUCLEOTIDE SEQUENCE</scope>
    <source>
        <strain evidence="2">SMH2532-1</strain>
    </source>
</reference>
<sequence length="553" mass="58596">MPYRPAMIPRWEPAQAPETPSMAKEQPPKHGYCPKCIFGHRIEGPPISGGTGERLYFCSKKAAGCDYTELIPTERKGNCPGCGMGNLTKGVLDPLRPAEQWWMCSRRNDQEQPCKHAEPGSGPTGLSQVNHEHRTGHTVLGPNTSSPIGKSPYGASPLRKPQVINKPASSSNPATQPSRPVRRPSPVVSRQTSTHKASPQISRSVYRPSPVLNMTSTPGLIRSSGEVEDNAGVAINTTHGAPEQAVPAQCAGAGIFVPTFGATSPTQPPLLDPIEQHIFVPTSEATRKAGPDDLGRPITSRMANNAHPKNPIAGTSQWLRRGPLTGPSQEKGGPSKPPSAAMAATSSSQAATIDLTQEKAPIRTPARPIKACYPTPNTGIKSHGKGPAPAKRAASEDFDSGVADEDFLELAAHLEKQTPRGRSKSTDYGDFDESLTEELIRVTDKVAAQSPMTPGGKKVPNGAAQFPTPSKTPSRAPRPVPGRGAVAGQFSNGAAASAPARRPVPGVSSKVIAKAKPPVPARQQFQKPPGFKPKEKEKPKPKPKDEPEVIVLD</sequence>
<feature type="region of interest" description="Disordered" evidence="1">
    <location>
        <begin position="111"/>
        <end position="130"/>
    </location>
</feature>
<feature type="compositionally biased region" description="Low complexity" evidence="1">
    <location>
        <begin position="338"/>
        <end position="351"/>
    </location>
</feature>
<proteinExistence type="predicted"/>
<dbReference type="EMBL" id="JAULSV010000001">
    <property type="protein sequence ID" value="KAK0656654.1"/>
    <property type="molecule type" value="Genomic_DNA"/>
</dbReference>
<evidence type="ECO:0000313" key="2">
    <source>
        <dbReference type="EMBL" id="KAK0656654.1"/>
    </source>
</evidence>
<feature type="compositionally biased region" description="Polar residues" evidence="1">
    <location>
        <begin position="167"/>
        <end position="176"/>
    </location>
</feature>
<feature type="region of interest" description="Disordered" evidence="1">
    <location>
        <begin position="135"/>
        <end position="211"/>
    </location>
</feature>
<feature type="compositionally biased region" description="Polar residues" evidence="1">
    <location>
        <begin position="191"/>
        <end position="203"/>
    </location>
</feature>
<feature type="compositionally biased region" description="Low complexity" evidence="1">
    <location>
        <begin position="493"/>
        <end position="507"/>
    </location>
</feature>
<gene>
    <name evidence="2" type="ORF">B0T16DRAFT_452202</name>
</gene>